<name>A0A1H9U4H0_9ACTN</name>
<reference evidence="2" key="1">
    <citation type="submission" date="2016-10" db="EMBL/GenBank/DDBJ databases">
        <authorList>
            <person name="Varghese N."/>
            <person name="Submissions S."/>
        </authorList>
    </citation>
    <scope>NUCLEOTIDE SEQUENCE [LARGE SCALE GENOMIC DNA]</scope>
    <source>
        <strain evidence="2">CGMCC 4.6825</strain>
    </source>
</reference>
<accession>A0A1H9U4H0</accession>
<keyword evidence="2" id="KW-1185">Reference proteome</keyword>
<dbReference type="RefSeq" id="WP_075001210.1">
    <property type="nucleotide sequence ID" value="NZ_FOGO01000007.1"/>
</dbReference>
<dbReference type="EMBL" id="FOGO01000007">
    <property type="protein sequence ID" value="SES04064.1"/>
    <property type="molecule type" value="Genomic_DNA"/>
</dbReference>
<dbReference type="Proteomes" id="UP000182841">
    <property type="component" value="Unassembled WGS sequence"/>
</dbReference>
<organism evidence="1 2">
    <name type="scientific">Streptomyces qinglanensis</name>
    <dbReference type="NCBI Taxonomy" id="943816"/>
    <lineage>
        <taxon>Bacteria</taxon>
        <taxon>Bacillati</taxon>
        <taxon>Actinomycetota</taxon>
        <taxon>Actinomycetes</taxon>
        <taxon>Kitasatosporales</taxon>
        <taxon>Streptomycetaceae</taxon>
        <taxon>Streptomyces</taxon>
    </lineage>
</organism>
<dbReference type="AlphaFoldDB" id="A0A1H9U4H0"/>
<proteinExistence type="predicted"/>
<evidence type="ECO:0000313" key="1">
    <source>
        <dbReference type="EMBL" id="SES04064.1"/>
    </source>
</evidence>
<protein>
    <submittedName>
        <fullName evidence="1">Uncharacterized protein</fullName>
    </submittedName>
</protein>
<gene>
    <name evidence="1" type="ORF">SAMN05421870_107299</name>
</gene>
<evidence type="ECO:0000313" key="2">
    <source>
        <dbReference type="Proteomes" id="UP000182841"/>
    </source>
</evidence>
<sequence>MTTAYDRLLAEEIPIRPTPPPHTPQPADYHSAWTEAEQAQHRADLLAALDAHHAHIRHRHLHAIPEQDAA</sequence>